<dbReference type="Proteomes" id="UP001163835">
    <property type="component" value="Unassembled WGS sequence"/>
</dbReference>
<dbReference type="EMBL" id="MU795138">
    <property type="protein sequence ID" value="KAJ3809761.1"/>
    <property type="molecule type" value="Genomic_DNA"/>
</dbReference>
<organism evidence="1 2">
    <name type="scientific">Lentinula aff. lateritia</name>
    <dbReference type="NCBI Taxonomy" id="2804960"/>
    <lineage>
        <taxon>Eukaryota</taxon>
        <taxon>Fungi</taxon>
        <taxon>Dikarya</taxon>
        <taxon>Basidiomycota</taxon>
        <taxon>Agaricomycotina</taxon>
        <taxon>Agaricomycetes</taxon>
        <taxon>Agaricomycetidae</taxon>
        <taxon>Agaricales</taxon>
        <taxon>Marasmiineae</taxon>
        <taxon>Omphalotaceae</taxon>
        <taxon>Lentinula</taxon>
    </lineage>
</organism>
<protein>
    <submittedName>
        <fullName evidence="1">Uncharacterized protein</fullName>
    </submittedName>
</protein>
<accession>A0ACC1TYW7</accession>
<proteinExistence type="predicted"/>
<name>A0ACC1TYW7_9AGAR</name>
<evidence type="ECO:0000313" key="2">
    <source>
        <dbReference type="Proteomes" id="UP001163835"/>
    </source>
</evidence>
<reference evidence="1" key="1">
    <citation type="submission" date="2022-09" db="EMBL/GenBank/DDBJ databases">
        <title>A Global Phylogenomic Analysis of the Shiitake Genus Lentinula.</title>
        <authorList>
            <consortium name="DOE Joint Genome Institute"/>
            <person name="Sierra-Patev S."/>
            <person name="Min B."/>
            <person name="Naranjo-Ortiz M."/>
            <person name="Looney B."/>
            <person name="Konkel Z."/>
            <person name="Slot J.C."/>
            <person name="Sakamoto Y."/>
            <person name="Steenwyk J.L."/>
            <person name="Rokas A."/>
            <person name="Carro J."/>
            <person name="Camarero S."/>
            <person name="Ferreira P."/>
            <person name="Molpeceres G."/>
            <person name="Ruiz-Duenas F.J."/>
            <person name="Serrano A."/>
            <person name="Henrissat B."/>
            <person name="Drula E."/>
            <person name="Hughes K.W."/>
            <person name="Mata J.L."/>
            <person name="Ishikawa N.K."/>
            <person name="Vargas-Isla R."/>
            <person name="Ushijima S."/>
            <person name="Smith C.A."/>
            <person name="Ahrendt S."/>
            <person name="Andreopoulos W."/>
            <person name="He G."/>
            <person name="Labutti K."/>
            <person name="Lipzen A."/>
            <person name="Ng V."/>
            <person name="Riley R."/>
            <person name="Sandor L."/>
            <person name="Barry K."/>
            <person name="Martinez A.T."/>
            <person name="Xiao Y."/>
            <person name="Gibbons J.G."/>
            <person name="Terashima K."/>
            <person name="Grigoriev I.V."/>
            <person name="Hibbett D.S."/>
        </authorList>
    </citation>
    <scope>NUCLEOTIDE SEQUENCE</scope>
    <source>
        <strain evidence="1">TMI1499</strain>
    </source>
</reference>
<keyword evidence="2" id="KW-1185">Reference proteome</keyword>
<sequence length="197" mass="22438">MDSDSTSFDSDVQFMSETLVPTTPEGHGSSSMRSTVTELPARPTSTAMKRRRTEFDTTVEEVQNMNQADALEQATLESIQYKTAYKKYKMLHRREQDKNKQLQKEYDAERYEHLDFAKQVTAGLESKAKEIQTLKRDLQGERAQSTHAQAVIAMVAQVGFIITCPILFASHPEWIRARMESAVENLECLQADELDLD</sequence>
<comment type="caution">
    <text evidence="1">The sequence shown here is derived from an EMBL/GenBank/DDBJ whole genome shotgun (WGS) entry which is preliminary data.</text>
</comment>
<gene>
    <name evidence="1" type="ORF">F5876DRAFT_77446</name>
</gene>
<evidence type="ECO:0000313" key="1">
    <source>
        <dbReference type="EMBL" id="KAJ3809761.1"/>
    </source>
</evidence>